<gene>
    <name evidence="3" type="ORF">EJ06DRAFT_556813</name>
</gene>
<feature type="coiled-coil region" evidence="1">
    <location>
        <begin position="103"/>
        <end position="130"/>
    </location>
</feature>
<dbReference type="PANTHER" id="PTHR22705:SF0">
    <property type="entry name" value="ZZ-TYPE ZINC FINGER-CONTAINING PROTEIN 3"/>
    <property type="match status" value="1"/>
</dbReference>
<reference evidence="3" key="1">
    <citation type="journal article" date="2020" name="Stud. Mycol.">
        <title>101 Dothideomycetes genomes: a test case for predicting lifestyles and emergence of pathogens.</title>
        <authorList>
            <person name="Haridas S."/>
            <person name="Albert R."/>
            <person name="Binder M."/>
            <person name="Bloem J."/>
            <person name="Labutti K."/>
            <person name="Salamov A."/>
            <person name="Andreopoulos B."/>
            <person name="Baker S."/>
            <person name="Barry K."/>
            <person name="Bills G."/>
            <person name="Bluhm B."/>
            <person name="Cannon C."/>
            <person name="Castanera R."/>
            <person name="Culley D."/>
            <person name="Daum C."/>
            <person name="Ezra D."/>
            <person name="Gonzalez J."/>
            <person name="Henrissat B."/>
            <person name="Kuo A."/>
            <person name="Liang C."/>
            <person name="Lipzen A."/>
            <person name="Lutzoni F."/>
            <person name="Magnuson J."/>
            <person name="Mondo S."/>
            <person name="Nolan M."/>
            <person name="Ohm R."/>
            <person name="Pangilinan J."/>
            <person name="Park H.-J."/>
            <person name="Ramirez L."/>
            <person name="Alfaro M."/>
            <person name="Sun H."/>
            <person name="Tritt A."/>
            <person name="Yoshinaga Y."/>
            <person name="Zwiers L.-H."/>
            <person name="Turgeon B."/>
            <person name="Goodwin S."/>
            <person name="Spatafora J."/>
            <person name="Crous P."/>
            <person name="Grigoriev I."/>
        </authorList>
    </citation>
    <scope>NUCLEOTIDE SEQUENCE</scope>
    <source>
        <strain evidence="3">CBS 262.69</strain>
    </source>
</reference>
<evidence type="ECO:0000313" key="4">
    <source>
        <dbReference type="Proteomes" id="UP000799640"/>
    </source>
</evidence>
<dbReference type="OrthoDB" id="20473at2759"/>
<feature type="compositionally biased region" description="Pro residues" evidence="2">
    <location>
        <begin position="65"/>
        <end position="87"/>
    </location>
</feature>
<dbReference type="InterPro" id="IPR037830">
    <property type="entry name" value="ZZZ3"/>
</dbReference>
<evidence type="ECO:0000256" key="1">
    <source>
        <dbReference type="SAM" id="Coils"/>
    </source>
</evidence>
<evidence type="ECO:0000313" key="3">
    <source>
        <dbReference type="EMBL" id="KAF2400515.1"/>
    </source>
</evidence>
<dbReference type="Proteomes" id="UP000799640">
    <property type="component" value="Unassembled WGS sequence"/>
</dbReference>
<protein>
    <submittedName>
        <fullName evidence="3">Uncharacterized protein</fullName>
    </submittedName>
</protein>
<feature type="region of interest" description="Disordered" evidence="2">
    <location>
        <begin position="1"/>
        <end position="96"/>
    </location>
</feature>
<feature type="compositionally biased region" description="Gly residues" evidence="2">
    <location>
        <begin position="145"/>
        <end position="154"/>
    </location>
</feature>
<dbReference type="EMBL" id="ML996695">
    <property type="protein sequence ID" value="KAF2400515.1"/>
    <property type="molecule type" value="Genomic_DNA"/>
</dbReference>
<dbReference type="AlphaFoldDB" id="A0A6G1HXQ1"/>
<feature type="compositionally biased region" description="Basic residues" evidence="2">
    <location>
        <begin position="47"/>
        <end position="64"/>
    </location>
</feature>
<dbReference type="PANTHER" id="PTHR22705">
    <property type="entry name" value="ZINC FINGER, ZZ DOMAIN CONTAINING 3"/>
    <property type="match status" value="1"/>
</dbReference>
<evidence type="ECO:0000256" key="2">
    <source>
        <dbReference type="SAM" id="MobiDB-lite"/>
    </source>
</evidence>
<feature type="compositionally biased region" description="Pro residues" evidence="2">
    <location>
        <begin position="1"/>
        <end position="20"/>
    </location>
</feature>
<proteinExistence type="predicted"/>
<feature type="region of interest" description="Disordered" evidence="2">
    <location>
        <begin position="137"/>
        <end position="190"/>
    </location>
</feature>
<accession>A0A6G1HXQ1</accession>
<keyword evidence="1" id="KW-0175">Coiled coil</keyword>
<name>A0A6G1HXQ1_9PEZI</name>
<keyword evidence="4" id="KW-1185">Reference proteome</keyword>
<organism evidence="3 4">
    <name type="scientific">Trichodelitschia bisporula</name>
    <dbReference type="NCBI Taxonomy" id="703511"/>
    <lineage>
        <taxon>Eukaryota</taxon>
        <taxon>Fungi</taxon>
        <taxon>Dikarya</taxon>
        <taxon>Ascomycota</taxon>
        <taxon>Pezizomycotina</taxon>
        <taxon>Dothideomycetes</taxon>
        <taxon>Dothideomycetes incertae sedis</taxon>
        <taxon>Phaeotrichales</taxon>
        <taxon>Phaeotrichaceae</taxon>
        <taxon>Trichodelitschia</taxon>
    </lineage>
</organism>
<sequence>MDPTPPKSSPPEPSSIPLPPSTTLTHTDPTRPIPEPLNPIEVATALKRMKPYRNHGSQPHHHKPPPPQQPPAPTLPPNPALPRPPSKPFSGDNPDALALRSTLSILQLQRQQAERDMVALARQRDAALRDPEAFVAEVQRRGGKSEGGGAGGVLGPTLAGVLRAGRGGEEESGGNGEGKEGGVGRLPVPQNVVRAPPINWAKYGVVGAGLERIHEDLKARPVEGVPEGVLEGNGGAKREAYVLAAPYSPFADEEKLKQQVKMGEKQD</sequence>